<dbReference type="PANTHER" id="PTHR35787:SF1">
    <property type="entry name" value="GLYCEROL UPTAKE OPERON ANTITERMINATOR REGULATORY PROTEIN"/>
    <property type="match status" value="1"/>
</dbReference>
<dbReference type="InterPro" id="IPR013785">
    <property type="entry name" value="Aldolase_TIM"/>
</dbReference>
<dbReference type="InterPro" id="IPR006699">
    <property type="entry name" value="GlpP"/>
</dbReference>
<dbReference type="SUPFAM" id="SSF110391">
    <property type="entry name" value="GlpP-like"/>
    <property type="match status" value="1"/>
</dbReference>
<dbReference type="RefSeq" id="WP_349948158.1">
    <property type="nucleotide sequence ID" value="NZ_CP157940.1"/>
</dbReference>
<proteinExistence type="predicted"/>
<accession>A0AAU7PSW3</accession>
<dbReference type="GO" id="GO:0006071">
    <property type="term" value="P:glycerol metabolic process"/>
    <property type="evidence" value="ECO:0007669"/>
    <property type="project" value="InterPro"/>
</dbReference>
<reference evidence="1" key="1">
    <citation type="submission" date="2024-06" db="EMBL/GenBank/DDBJ databases">
        <title>Lacrimispora cavernae sp. nov., a novel anaerobe isolated from bat guano pile inside a cave.</title>
        <authorList>
            <person name="Miller S.L."/>
            <person name="Lu N."/>
            <person name="King J."/>
            <person name="Sankaranarayanan K."/>
            <person name="Lawson P.A."/>
        </authorList>
    </citation>
    <scope>NUCLEOTIDE SEQUENCE</scope>
    <source>
        <strain evidence="1">BS-2</strain>
    </source>
</reference>
<organism evidence="1">
    <name type="scientific">Lacrimispora sp. BS-2</name>
    <dbReference type="NCBI Taxonomy" id="3151850"/>
    <lineage>
        <taxon>Bacteria</taxon>
        <taxon>Bacillati</taxon>
        <taxon>Bacillota</taxon>
        <taxon>Clostridia</taxon>
        <taxon>Lachnospirales</taxon>
        <taxon>Lachnospiraceae</taxon>
        <taxon>Lacrimispora</taxon>
    </lineage>
</organism>
<protein>
    <submittedName>
        <fullName evidence="1">Glycerol-3-phosphate responsive antiterminator</fullName>
    </submittedName>
</protein>
<sequence length="189" mass="20820">MDQKLYDLIEASPVIAAVKDMEGLKACCEAEDVKVVFVLFGDICNIDSIVKEIKQSGKVVMVHIDLIAGLSSKEIAVDYIKNYTEVDGIISTRPAMIKRAKELSLYTTLRVFILDSMAFENIEKQVSQVRPDIIEILPGLMPKMIRRVSHLVKVPVIAGGLISEKEDVMAALLAGAISVSSTNQDVWKL</sequence>
<dbReference type="PANTHER" id="PTHR35787">
    <property type="entry name" value="GLYCEROL UPTAKE OPERON ANTITERMINATOR REGULATORY PROTEIN"/>
    <property type="match status" value="1"/>
</dbReference>
<dbReference type="GO" id="GO:0006355">
    <property type="term" value="P:regulation of DNA-templated transcription"/>
    <property type="evidence" value="ECO:0007669"/>
    <property type="project" value="InterPro"/>
</dbReference>
<evidence type="ECO:0000313" key="1">
    <source>
        <dbReference type="EMBL" id="XBS55490.1"/>
    </source>
</evidence>
<dbReference type="PIRSF" id="PIRSF016897">
    <property type="entry name" value="GlpP"/>
    <property type="match status" value="1"/>
</dbReference>
<dbReference type="Pfam" id="PF04309">
    <property type="entry name" value="G3P_antiterm"/>
    <property type="match status" value="1"/>
</dbReference>
<gene>
    <name evidence="1" type="ORF">ABFV83_06790</name>
</gene>
<dbReference type="EMBL" id="CP157940">
    <property type="protein sequence ID" value="XBS55490.1"/>
    <property type="molecule type" value="Genomic_DNA"/>
</dbReference>
<name>A0AAU7PSW3_9FIRM</name>
<dbReference type="Gene3D" id="3.20.20.70">
    <property type="entry name" value="Aldolase class I"/>
    <property type="match status" value="1"/>
</dbReference>
<dbReference type="AlphaFoldDB" id="A0AAU7PSW3"/>